<comment type="caution">
    <text evidence="1">The sequence shown here is derived from an EMBL/GenBank/DDBJ whole genome shotgun (WGS) entry which is preliminary data.</text>
</comment>
<evidence type="ECO:0000313" key="2">
    <source>
        <dbReference type="Proteomes" id="UP001549047"/>
    </source>
</evidence>
<keyword evidence="2" id="KW-1185">Reference proteome</keyword>
<name>A0ABV2J4K3_9HYPH</name>
<evidence type="ECO:0000313" key="1">
    <source>
        <dbReference type="EMBL" id="MET3614794.1"/>
    </source>
</evidence>
<dbReference type="Proteomes" id="UP001549047">
    <property type="component" value="Unassembled WGS sequence"/>
</dbReference>
<evidence type="ECO:0008006" key="3">
    <source>
        <dbReference type="Google" id="ProtNLM"/>
    </source>
</evidence>
<sequence>MTKRNPQLPPAAKRHMVCTILTLLFRICTLHGSDPTYLSTDRILEHPNFLTCREAYLDAVLNFYQFEPSLIELMLDGGRIMVYAVVMAMWGDYREDDPESLPSISRLKKTVDLFGVASARQIDLIVARFVQVGHLQIKPAPSDLRMRIVLPTPALIEHDRAFIKAHYAALAEIAGHTAYALPLAGDLDFLKAVRGAWIATLEPMAREIFSQNRPALRFYAASAGMLMLMRLVQLHVQAGGGWIAIDYTDFGRRFGVSRTHVRTLLKSAATGGEIEIDARGHLRLLPTLLSAFDRNVAGRMSLLDRAHASALASLNDPIAAR</sequence>
<protein>
    <recommendedName>
        <fullName evidence="3">Crp/Fnr family transcriptional regulator</fullName>
    </recommendedName>
</protein>
<gene>
    <name evidence="1" type="ORF">ABID16_003137</name>
</gene>
<accession>A0ABV2J4K3</accession>
<dbReference type="EMBL" id="JBEPMB010000005">
    <property type="protein sequence ID" value="MET3614794.1"/>
    <property type="molecule type" value="Genomic_DNA"/>
</dbReference>
<dbReference type="RefSeq" id="WP_354557287.1">
    <property type="nucleotide sequence ID" value="NZ_JBEPMB010000005.1"/>
</dbReference>
<reference evidence="1 2" key="1">
    <citation type="submission" date="2024-06" db="EMBL/GenBank/DDBJ databases">
        <title>Genomic Encyclopedia of Type Strains, Phase IV (KMG-IV): sequencing the most valuable type-strain genomes for metagenomic binning, comparative biology and taxonomic classification.</title>
        <authorList>
            <person name="Goeker M."/>
        </authorList>
    </citation>
    <scope>NUCLEOTIDE SEQUENCE [LARGE SCALE GENOMIC DNA]</scope>
    <source>
        <strain evidence="1 2">DSM 29780</strain>
    </source>
</reference>
<organism evidence="1 2">
    <name type="scientific">Rhizobium aquaticum</name>
    <dbReference type="NCBI Taxonomy" id="1549636"/>
    <lineage>
        <taxon>Bacteria</taxon>
        <taxon>Pseudomonadati</taxon>
        <taxon>Pseudomonadota</taxon>
        <taxon>Alphaproteobacteria</taxon>
        <taxon>Hyphomicrobiales</taxon>
        <taxon>Rhizobiaceae</taxon>
        <taxon>Rhizobium/Agrobacterium group</taxon>
        <taxon>Rhizobium</taxon>
    </lineage>
</organism>
<proteinExistence type="predicted"/>